<proteinExistence type="predicted"/>
<comment type="caution">
    <text evidence="1">The sequence shown here is derived from an EMBL/GenBank/DDBJ whole genome shotgun (WGS) entry which is preliminary data.</text>
</comment>
<protein>
    <submittedName>
        <fullName evidence="1">Uncharacterized protein</fullName>
    </submittedName>
</protein>
<evidence type="ECO:0000313" key="1">
    <source>
        <dbReference type="EMBL" id="KAH7269962.1"/>
    </source>
</evidence>
<evidence type="ECO:0000313" key="2">
    <source>
        <dbReference type="Proteomes" id="UP000720189"/>
    </source>
</evidence>
<dbReference type="AlphaFoldDB" id="A0A9P9R8Q2"/>
<keyword evidence="2" id="KW-1185">Reference proteome</keyword>
<accession>A0A9P9R8Q2</accession>
<dbReference type="EMBL" id="JAGMUX010000001">
    <property type="protein sequence ID" value="KAH7269962.1"/>
    <property type="molecule type" value="Genomic_DNA"/>
</dbReference>
<gene>
    <name evidence="1" type="ORF">BKA55DRAFT_30002</name>
</gene>
<dbReference type="RefSeq" id="XP_046056730.1">
    <property type="nucleotide sequence ID" value="XM_046185596.1"/>
</dbReference>
<name>A0A9P9R8Q2_FUSRE</name>
<organism evidence="1 2">
    <name type="scientific">Fusarium redolens</name>
    <dbReference type="NCBI Taxonomy" id="48865"/>
    <lineage>
        <taxon>Eukaryota</taxon>
        <taxon>Fungi</taxon>
        <taxon>Dikarya</taxon>
        <taxon>Ascomycota</taxon>
        <taxon>Pezizomycotina</taxon>
        <taxon>Sordariomycetes</taxon>
        <taxon>Hypocreomycetidae</taxon>
        <taxon>Hypocreales</taxon>
        <taxon>Nectriaceae</taxon>
        <taxon>Fusarium</taxon>
        <taxon>Fusarium redolens species complex</taxon>
    </lineage>
</organism>
<reference evidence="1" key="1">
    <citation type="journal article" date="2021" name="Nat. Commun.">
        <title>Genetic determinants of endophytism in the Arabidopsis root mycobiome.</title>
        <authorList>
            <person name="Mesny F."/>
            <person name="Miyauchi S."/>
            <person name="Thiergart T."/>
            <person name="Pickel B."/>
            <person name="Atanasova L."/>
            <person name="Karlsson M."/>
            <person name="Huettel B."/>
            <person name="Barry K.W."/>
            <person name="Haridas S."/>
            <person name="Chen C."/>
            <person name="Bauer D."/>
            <person name="Andreopoulos W."/>
            <person name="Pangilinan J."/>
            <person name="LaButti K."/>
            <person name="Riley R."/>
            <person name="Lipzen A."/>
            <person name="Clum A."/>
            <person name="Drula E."/>
            <person name="Henrissat B."/>
            <person name="Kohler A."/>
            <person name="Grigoriev I.V."/>
            <person name="Martin F.M."/>
            <person name="Hacquard S."/>
        </authorList>
    </citation>
    <scope>NUCLEOTIDE SEQUENCE</scope>
    <source>
        <strain evidence="1">MPI-CAGE-AT-0023</strain>
    </source>
</reference>
<dbReference type="OrthoDB" id="10270567at2759"/>
<sequence length="228" mass="25215">MGDNCSPVRLSRFGVGWHCLLSEIKYRNAVCFRARQSARMTLPIRKIPNGRYFGNEKCDCSPVCQEPLFPETRYSPTLILEGQVSAFICPSQFFISNLAYSRSISSTLILNGNPCFRGRCLTYRTANELCGPGFSSACAFVYHDSRRKQTTNSLSHHSACTPAKTKTNGLSLVYLAALTGVEHRNFTGRATTILGIKATIQAYIMTDVLIPCFQEATDTCLDSSTKHG</sequence>
<dbReference type="GeneID" id="70215550"/>
<dbReference type="Proteomes" id="UP000720189">
    <property type="component" value="Unassembled WGS sequence"/>
</dbReference>